<feature type="domain" description="Tripartite ATP-independent periplasmic transporters DctQ component" evidence="10">
    <location>
        <begin position="28"/>
        <end position="155"/>
    </location>
</feature>
<keyword evidence="6 9" id="KW-1133">Transmembrane helix</keyword>
<keyword evidence="2" id="KW-0813">Transport</keyword>
<keyword evidence="12" id="KW-1185">Reference proteome</keyword>
<keyword evidence="7 9" id="KW-0472">Membrane</keyword>
<gene>
    <name evidence="11" type="ORF">JCM9152_830</name>
</gene>
<keyword evidence="5 9" id="KW-0812">Transmembrane</keyword>
<evidence type="ECO:0000256" key="7">
    <source>
        <dbReference type="ARBA" id="ARBA00023136"/>
    </source>
</evidence>
<dbReference type="OrthoDB" id="2086825at2"/>
<accession>W4QBT4</accession>
<feature type="transmembrane region" description="Helical" evidence="9">
    <location>
        <begin position="90"/>
        <end position="112"/>
    </location>
</feature>
<evidence type="ECO:0000256" key="6">
    <source>
        <dbReference type="ARBA" id="ARBA00022989"/>
    </source>
</evidence>
<evidence type="ECO:0000256" key="9">
    <source>
        <dbReference type="SAM" id="Phobius"/>
    </source>
</evidence>
<evidence type="ECO:0000256" key="8">
    <source>
        <dbReference type="ARBA" id="ARBA00038436"/>
    </source>
</evidence>
<dbReference type="EMBL" id="BAUU01000004">
    <property type="protein sequence ID" value="GAE29470.1"/>
    <property type="molecule type" value="Genomic_DNA"/>
</dbReference>
<dbReference type="GO" id="GO:0015740">
    <property type="term" value="P:C4-dicarboxylate transport"/>
    <property type="evidence" value="ECO:0007669"/>
    <property type="project" value="TreeGrafter"/>
</dbReference>
<dbReference type="InterPro" id="IPR055348">
    <property type="entry name" value="DctQ"/>
</dbReference>
<evidence type="ECO:0000259" key="10">
    <source>
        <dbReference type="Pfam" id="PF04290"/>
    </source>
</evidence>
<dbReference type="Proteomes" id="UP000018895">
    <property type="component" value="Unassembled WGS sequence"/>
</dbReference>
<dbReference type="InterPro" id="IPR007387">
    <property type="entry name" value="TRAP_DctQ"/>
</dbReference>
<evidence type="ECO:0000256" key="3">
    <source>
        <dbReference type="ARBA" id="ARBA00022475"/>
    </source>
</evidence>
<dbReference type="STRING" id="1236971.JCM9152_830"/>
<evidence type="ECO:0000256" key="4">
    <source>
        <dbReference type="ARBA" id="ARBA00022519"/>
    </source>
</evidence>
<comment type="subcellular location">
    <subcellularLocation>
        <location evidence="1">Cell inner membrane</location>
        <topology evidence="1">Multi-pass membrane protein</topology>
    </subcellularLocation>
</comment>
<protein>
    <submittedName>
        <fullName evidence="11">D-glucuronide-specific TRAP transporter</fullName>
    </submittedName>
</protein>
<dbReference type="PANTHER" id="PTHR35011:SF2">
    <property type="entry name" value="2,3-DIKETO-L-GULONATE TRAP TRANSPORTER SMALL PERMEASE PROTEIN YIAM"/>
    <property type="match status" value="1"/>
</dbReference>
<feature type="transmembrane region" description="Helical" evidence="9">
    <location>
        <begin position="132"/>
        <end position="153"/>
    </location>
</feature>
<dbReference type="AlphaFoldDB" id="W4QBT4"/>
<feature type="transmembrane region" description="Helical" evidence="9">
    <location>
        <begin position="51"/>
        <end position="69"/>
    </location>
</feature>
<proteinExistence type="inferred from homology"/>
<evidence type="ECO:0000313" key="12">
    <source>
        <dbReference type="Proteomes" id="UP000018895"/>
    </source>
</evidence>
<dbReference type="GO" id="GO:0005886">
    <property type="term" value="C:plasma membrane"/>
    <property type="evidence" value="ECO:0007669"/>
    <property type="project" value="UniProtKB-SubCell"/>
</dbReference>
<evidence type="ECO:0000256" key="1">
    <source>
        <dbReference type="ARBA" id="ARBA00004429"/>
    </source>
</evidence>
<comment type="caution">
    <text evidence="11">The sequence shown here is derived from an EMBL/GenBank/DDBJ whole genome shotgun (WGS) entry which is preliminary data.</text>
</comment>
<keyword evidence="4" id="KW-0997">Cell inner membrane</keyword>
<sequence>MLKILKRVKNILNKGIMIFASILTVILVCGALWQVFSRYVLNDPSVFTEELLRFLLIWVAFLGTTYAFGSNEHLAITFVKNKLRGKKKKSLQIFIDASIVFFAALILVKGGYSITISTLNQSSPILQIPMGYIYAILPVSGVLIIFYQIINVFERREEESSIEQAVIAPSSSNLENKKEG</sequence>
<organism evidence="11 12">
    <name type="scientific">Halalkalibacter hemicellulosilyticusJCM 9152</name>
    <dbReference type="NCBI Taxonomy" id="1236971"/>
    <lineage>
        <taxon>Bacteria</taxon>
        <taxon>Bacillati</taxon>
        <taxon>Bacillota</taxon>
        <taxon>Bacilli</taxon>
        <taxon>Bacillales</taxon>
        <taxon>Bacillaceae</taxon>
        <taxon>Halalkalibacter</taxon>
    </lineage>
</organism>
<dbReference type="PANTHER" id="PTHR35011">
    <property type="entry name" value="2,3-DIKETO-L-GULONATE TRAP TRANSPORTER SMALL PERMEASE PROTEIN YIAM"/>
    <property type="match status" value="1"/>
</dbReference>
<keyword evidence="3" id="KW-1003">Cell membrane</keyword>
<feature type="transmembrane region" description="Helical" evidence="9">
    <location>
        <begin position="12"/>
        <end position="36"/>
    </location>
</feature>
<reference evidence="11" key="1">
    <citation type="journal article" date="2014" name="Genome Announc.">
        <title>Draft Genome Sequences of Three Alkaliphilic Bacillus Strains, Bacillus wakoensis JCM 9140T, Bacillus akibai JCM 9157T, and Bacillus hemicellulosilyticus JCM 9152T.</title>
        <authorList>
            <person name="Yuki M."/>
            <person name="Oshima K."/>
            <person name="Suda W."/>
            <person name="Oshida Y."/>
            <person name="Kitamura K."/>
            <person name="Iida T."/>
            <person name="Hattori M."/>
            <person name="Ohkuma M."/>
        </authorList>
    </citation>
    <scope>NUCLEOTIDE SEQUENCE [LARGE SCALE GENOMIC DNA]</scope>
    <source>
        <strain evidence="11">JCM 9152</strain>
    </source>
</reference>
<evidence type="ECO:0000256" key="2">
    <source>
        <dbReference type="ARBA" id="ARBA00022448"/>
    </source>
</evidence>
<evidence type="ECO:0000313" key="11">
    <source>
        <dbReference type="EMBL" id="GAE29470.1"/>
    </source>
</evidence>
<comment type="similarity">
    <text evidence="8">Belongs to the TRAP transporter small permease family.</text>
</comment>
<name>W4QBT4_9BACI</name>
<dbReference type="RefSeq" id="WP_035341068.1">
    <property type="nucleotide sequence ID" value="NZ_BAUU01000004.1"/>
</dbReference>
<dbReference type="Pfam" id="PF04290">
    <property type="entry name" value="DctQ"/>
    <property type="match status" value="1"/>
</dbReference>
<evidence type="ECO:0000256" key="5">
    <source>
        <dbReference type="ARBA" id="ARBA00022692"/>
    </source>
</evidence>
<dbReference type="GO" id="GO:0022857">
    <property type="term" value="F:transmembrane transporter activity"/>
    <property type="evidence" value="ECO:0007669"/>
    <property type="project" value="TreeGrafter"/>
</dbReference>